<dbReference type="GO" id="GO:0003700">
    <property type="term" value="F:DNA-binding transcription factor activity"/>
    <property type="evidence" value="ECO:0007669"/>
    <property type="project" value="InterPro"/>
</dbReference>
<dbReference type="NCBIfam" id="NF033788">
    <property type="entry name" value="HTH_metalloreg"/>
    <property type="match status" value="1"/>
</dbReference>
<reference evidence="2 3" key="1">
    <citation type="submission" date="2017-12" db="EMBL/GenBank/DDBJ databases">
        <title>Sequencing the genomes of 1000 Actinobacteria strains.</title>
        <authorList>
            <person name="Klenk H.-P."/>
        </authorList>
    </citation>
    <scope>NUCLEOTIDE SEQUENCE [LARGE SCALE GENOMIC DNA]</scope>
    <source>
        <strain evidence="2 3">DSM 44489</strain>
    </source>
</reference>
<dbReference type="InterPro" id="IPR036390">
    <property type="entry name" value="WH_DNA-bd_sf"/>
</dbReference>
<dbReference type="InterPro" id="IPR001845">
    <property type="entry name" value="HTH_ArsR_DNA-bd_dom"/>
</dbReference>
<dbReference type="AlphaFoldDB" id="A0A2N3WW93"/>
<dbReference type="OrthoDB" id="9806976at2"/>
<sequence>MPKYSSDGPDGGLDSVFRALADPTRRAIVERLARGPASVSDLAAPFEVALPTIVQHLKALEAGRLVSSAKIGRVRTYQLVPDAFATAIDWLHDHRPPAQRQVDRLTALLVESTRNPEGEQQ</sequence>
<accession>A0A2N3WW93</accession>
<dbReference type="RefSeq" id="WP_101462639.1">
    <property type="nucleotide sequence ID" value="NZ_PJMW01000001.1"/>
</dbReference>
<dbReference type="InterPro" id="IPR036388">
    <property type="entry name" value="WH-like_DNA-bd_sf"/>
</dbReference>
<dbReference type="Proteomes" id="UP000233766">
    <property type="component" value="Unassembled WGS sequence"/>
</dbReference>
<keyword evidence="3" id="KW-1185">Reference proteome</keyword>
<protein>
    <submittedName>
        <fullName evidence="2">ArsR family transcriptional regulator</fullName>
    </submittedName>
</protein>
<dbReference type="PRINTS" id="PR00778">
    <property type="entry name" value="HTHARSR"/>
</dbReference>
<dbReference type="SUPFAM" id="SSF46785">
    <property type="entry name" value="Winged helix' DNA-binding domain"/>
    <property type="match status" value="1"/>
</dbReference>
<evidence type="ECO:0000259" key="1">
    <source>
        <dbReference type="PROSITE" id="PS50987"/>
    </source>
</evidence>
<gene>
    <name evidence="2" type="ORF">ATK86_0138</name>
</gene>
<dbReference type="PROSITE" id="PS50987">
    <property type="entry name" value="HTH_ARSR_2"/>
    <property type="match status" value="1"/>
</dbReference>
<dbReference type="Gene3D" id="1.10.10.10">
    <property type="entry name" value="Winged helix-like DNA-binding domain superfamily/Winged helix DNA-binding domain"/>
    <property type="match status" value="1"/>
</dbReference>
<dbReference type="Pfam" id="PF12840">
    <property type="entry name" value="HTH_20"/>
    <property type="match status" value="1"/>
</dbReference>
<dbReference type="InterPro" id="IPR011991">
    <property type="entry name" value="ArsR-like_HTH"/>
</dbReference>
<dbReference type="SMART" id="SM00418">
    <property type="entry name" value="HTH_ARSR"/>
    <property type="match status" value="1"/>
</dbReference>
<dbReference type="CDD" id="cd00090">
    <property type="entry name" value="HTH_ARSR"/>
    <property type="match status" value="1"/>
</dbReference>
<evidence type="ECO:0000313" key="3">
    <source>
        <dbReference type="Proteomes" id="UP000233766"/>
    </source>
</evidence>
<dbReference type="EMBL" id="PJMW01000001">
    <property type="protein sequence ID" value="PKV98130.1"/>
    <property type="molecule type" value="Genomic_DNA"/>
</dbReference>
<feature type="domain" description="HTH arsR-type" evidence="1">
    <location>
        <begin position="5"/>
        <end position="99"/>
    </location>
</feature>
<evidence type="ECO:0000313" key="2">
    <source>
        <dbReference type="EMBL" id="PKV98130.1"/>
    </source>
</evidence>
<comment type="caution">
    <text evidence="2">The sequence shown here is derived from an EMBL/GenBank/DDBJ whole genome shotgun (WGS) entry which is preliminary data.</text>
</comment>
<dbReference type="PANTHER" id="PTHR38600">
    <property type="entry name" value="TRANSCRIPTIONAL REGULATORY PROTEIN"/>
    <property type="match status" value="1"/>
</dbReference>
<proteinExistence type="predicted"/>
<organism evidence="2 3">
    <name type="scientific">Nocardia fluminea</name>
    <dbReference type="NCBI Taxonomy" id="134984"/>
    <lineage>
        <taxon>Bacteria</taxon>
        <taxon>Bacillati</taxon>
        <taxon>Actinomycetota</taxon>
        <taxon>Actinomycetes</taxon>
        <taxon>Mycobacteriales</taxon>
        <taxon>Nocardiaceae</taxon>
        <taxon>Nocardia</taxon>
    </lineage>
</organism>
<name>A0A2N3WW93_9NOCA</name>
<dbReference type="PANTHER" id="PTHR38600:SF2">
    <property type="entry name" value="SLL0088 PROTEIN"/>
    <property type="match status" value="1"/>
</dbReference>